<keyword evidence="1" id="KW-1133">Transmembrane helix</keyword>
<dbReference type="EMBL" id="LCQQ01000065">
    <property type="protein sequence ID" value="KKW19106.1"/>
    <property type="molecule type" value="Genomic_DNA"/>
</dbReference>
<evidence type="ECO:0000313" key="3">
    <source>
        <dbReference type="EMBL" id="KKW19106.1"/>
    </source>
</evidence>
<dbReference type="AlphaFoldDB" id="A0A0G1WK33"/>
<organism evidence="3 4">
    <name type="scientific">Candidatus Adlerbacteria bacterium GW2011_GWC1_50_9</name>
    <dbReference type="NCBI Taxonomy" id="1618608"/>
    <lineage>
        <taxon>Bacteria</taxon>
        <taxon>Candidatus Adleribacteriota</taxon>
    </lineage>
</organism>
<dbReference type="InterPro" id="IPR043993">
    <property type="entry name" value="T4SS_pilin"/>
</dbReference>
<evidence type="ECO:0008006" key="5">
    <source>
        <dbReference type="Google" id="ProtNLM"/>
    </source>
</evidence>
<feature type="transmembrane region" description="Helical" evidence="1">
    <location>
        <begin position="94"/>
        <end position="115"/>
    </location>
</feature>
<dbReference type="Pfam" id="PF18895">
    <property type="entry name" value="T4SS_pilin"/>
    <property type="match status" value="1"/>
</dbReference>
<keyword evidence="1" id="KW-0812">Transmembrane</keyword>
<evidence type="ECO:0000313" key="4">
    <source>
        <dbReference type="Proteomes" id="UP000034201"/>
    </source>
</evidence>
<keyword evidence="1" id="KW-0472">Membrane</keyword>
<feature type="chain" id="PRO_5002540533" description="TrbC/VIRB2 family protein" evidence="2">
    <location>
        <begin position="24"/>
        <end position="121"/>
    </location>
</feature>
<keyword evidence="2" id="KW-0732">Signal</keyword>
<reference evidence="3 4" key="1">
    <citation type="journal article" date="2015" name="Nature">
        <title>rRNA introns, odd ribosomes, and small enigmatic genomes across a large radiation of phyla.</title>
        <authorList>
            <person name="Brown C.T."/>
            <person name="Hug L.A."/>
            <person name="Thomas B.C."/>
            <person name="Sharon I."/>
            <person name="Castelle C.J."/>
            <person name="Singh A."/>
            <person name="Wilkins M.J."/>
            <person name="Williams K.H."/>
            <person name="Banfield J.F."/>
        </authorList>
    </citation>
    <scope>NUCLEOTIDE SEQUENCE [LARGE SCALE GENOMIC DNA]</scope>
</reference>
<feature type="transmembrane region" description="Helical" evidence="1">
    <location>
        <begin position="58"/>
        <end position="82"/>
    </location>
</feature>
<accession>A0A0G1WK33</accession>
<sequence length="121" mass="12543">MKPAVRFLLFFAPALFIAGGVFAAAPCPQPAICSTAVCITNPLTACTLTDLIDGIINFIFTIALAITPIMVIVGGFMFITGGGDPAKITQGKQLLLWTAIGLTVILLAKGLVAVLRNVLGI</sequence>
<name>A0A0G1WK33_9BACT</name>
<dbReference type="Proteomes" id="UP000034201">
    <property type="component" value="Unassembled WGS sequence"/>
</dbReference>
<evidence type="ECO:0000256" key="2">
    <source>
        <dbReference type="SAM" id="SignalP"/>
    </source>
</evidence>
<evidence type="ECO:0000256" key="1">
    <source>
        <dbReference type="SAM" id="Phobius"/>
    </source>
</evidence>
<gene>
    <name evidence="3" type="ORF">UY61_C0065G0006</name>
</gene>
<protein>
    <recommendedName>
        <fullName evidence="5">TrbC/VIRB2 family protein</fullName>
    </recommendedName>
</protein>
<proteinExistence type="predicted"/>
<feature type="signal peptide" evidence="2">
    <location>
        <begin position="1"/>
        <end position="23"/>
    </location>
</feature>
<comment type="caution">
    <text evidence="3">The sequence shown here is derived from an EMBL/GenBank/DDBJ whole genome shotgun (WGS) entry which is preliminary data.</text>
</comment>